<gene>
    <name evidence="2" type="ORF">SH1V18_15190</name>
</gene>
<organism evidence="2 3">
    <name type="scientific">Vallitalea longa</name>
    <dbReference type="NCBI Taxonomy" id="2936439"/>
    <lineage>
        <taxon>Bacteria</taxon>
        <taxon>Bacillati</taxon>
        <taxon>Bacillota</taxon>
        <taxon>Clostridia</taxon>
        <taxon>Lachnospirales</taxon>
        <taxon>Vallitaleaceae</taxon>
        <taxon>Vallitalea</taxon>
    </lineage>
</organism>
<dbReference type="AlphaFoldDB" id="A0A9W5Y9I0"/>
<dbReference type="Gene3D" id="3.30.420.40">
    <property type="match status" value="2"/>
</dbReference>
<dbReference type="Proteomes" id="UP001144256">
    <property type="component" value="Unassembled WGS sequence"/>
</dbReference>
<name>A0A9W5Y9I0_9FIRM</name>
<sequence>MKYIISVDAGKHATKCVGRKVTQTKDRQVFFNTRYYDMDNGDMEVYGDSYKVRYEGHEYIIGEQGELYDTTTTKTSLLHKLATLTAIAKITEEDTNPTVILTIGCPTAIYKNSKLKEAYRKYICDGNPITISVDEVTYNINIEKVIVKCEGSGIVYLQPHTFVHQRVGILDIGGRNMNFGIYDNRVPVPSSLFSNNNGGLVLETIVREDLSSHYGEDYDLATAVNALKNGGIIINGKLQEESANLVSSSIDNYITNYILKPIREKNINLSTMTVMLIGGTSKFILDHVKKNLPHVNISNQDTQWANVKGFQVVGLVKAGVL</sequence>
<dbReference type="Pfam" id="PF17989">
    <property type="entry name" value="ALP_N"/>
    <property type="match status" value="1"/>
</dbReference>
<keyword evidence="3" id="KW-1185">Reference proteome</keyword>
<dbReference type="CDD" id="cd24026">
    <property type="entry name" value="ASKHA_NBD_ParM_Alp12-like"/>
    <property type="match status" value="1"/>
</dbReference>
<dbReference type="InterPro" id="IPR043129">
    <property type="entry name" value="ATPase_NBD"/>
</dbReference>
<dbReference type="EMBL" id="BRLB01000002">
    <property type="protein sequence ID" value="GKX29039.1"/>
    <property type="molecule type" value="Genomic_DNA"/>
</dbReference>
<reference evidence="2" key="1">
    <citation type="submission" date="2022-06" db="EMBL/GenBank/DDBJ databases">
        <title>Vallitalea longa sp. nov., an anaerobic bacterium isolated from marine sediment.</title>
        <authorList>
            <person name="Hirano S."/>
            <person name="Terahara T."/>
            <person name="Mori K."/>
            <person name="Hamada M."/>
            <person name="Matsumoto R."/>
            <person name="Kobayashi T."/>
        </authorList>
    </citation>
    <scope>NUCLEOTIDE SEQUENCE</scope>
    <source>
        <strain evidence="2">SH18-1</strain>
    </source>
</reference>
<evidence type="ECO:0000313" key="3">
    <source>
        <dbReference type="Proteomes" id="UP001144256"/>
    </source>
</evidence>
<accession>A0A9W5Y9I0</accession>
<evidence type="ECO:0000313" key="2">
    <source>
        <dbReference type="EMBL" id="GKX29039.1"/>
    </source>
</evidence>
<evidence type="ECO:0000259" key="1">
    <source>
        <dbReference type="Pfam" id="PF17989"/>
    </source>
</evidence>
<proteinExistence type="predicted"/>
<dbReference type="SUPFAM" id="SSF53067">
    <property type="entry name" value="Actin-like ATPase domain"/>
    <property type="match status" value="2"/>
</dbReference>
<feature type="domain" description="Actin-like protein N-terminal" evidence="1">
    <location>
        <begin position="7"/>
        <end position="153"/>
    </location>
</feature>
<dbReference type="RefSeq" id="WP_281814123.1">
    <property type="nucleotide sequence ID" value="NZ_BRLB01000002.1"/>
</dbReference>
<protein>
    <recommendedName>
        <fullName evidence="1">Actin-like protein N-terminal domain-containing protein</fullName>
    </recommendedName>
</protein>
<comment type="caution">
    <text evidence="2">The sequence shown here is derived from an EMBL/GenBank/DDBJ whole genome shotgun (WGS) entry which is preliminary data.</text>
</comment>
<dbReference type="InterPro" id="IPR040607">
    <property type="entry name" value="ALP_N"/>
</dbReference>